<reference evidence="3" key="1">
    <citation type="journal article" date="2019" name="Int. J. Syst. Evol. Microbiol.">
        <title>The Global Catalogue of Microorganisms (GCM) 10K type strain sequencing project: providing services to taxonomists for standard genome sequencing and annotation.</title>
        <authorList>
            <consortium name="The Broad Institute Genomics Platform"/>
            <consortium name="The Broad Institute Genome Sequencing Center for Infectious Disease"/>
            <person name="Wu L."/>
            <person name="Ma J."/>
        </authorList>
    </citation>
    <scope>NUCLEOTIDE SEQUENCE [LARGE SCALE GENOMIC DNA]</scope>
    <source>
        <strain evidence="3">CCUG 58127</strain>
    </source>
</reference>
<evidence type="ECO:0008006" key="4">
    <source>
        <dbReference type="Google" id="ProtNLM"/>
    </source>
</evidence>
<feature type="transmembrane region" description="Helical" evidence="1">
    <location>
        <begin position="46"/>
        <end position="66"/>
    </location>
</feature>
<sequence>MTMPRPTWRIPAVLLAVQTLVLVVLAVVLLVESVAGATDSGARAATEGATVLVLAACCGLLAWGFWRERSLARTPSLLWNVLAVIVGFTVATSGAPVIGVLVIVAGVLTFVATLRVPTYDLDDGE</sequence>
<evidence type="ECO:0000313" key="3">
    <source>
        <dbReference type="Proteomes" id="UP001596298"/>
    </source>
</evidence>
<feature type="transmembrane region" description="Helical" evidence="1">
    <location>
        <begin position="78"/>
        <end position="111"/>
    </location>
</feature>
<evidence type="ECO:0000256" key="1">
    <source>
        <dbReference type="SAM" id="Phobius"/>
    </source>
</evidence>
<keyword evidence="3" id="KW-1185">Reference proteome</keyword>
<dbReference type="EMBL" id="JBHSWH010000001">
    <property type="protein sequence ID" value="MFC6707818.1"/>
    <property type="molecule type" value="Genomic_DNA"/>
</dbReference>
<accession>A0ABW2ALJ3</accession>
<protein>
    <recommendedName>
        <fullName evidence="4">Integral membrane protein</fullName>
    </recommendedName>
</protein>
<dbReference type="Proteomes" id="UP001596298">
    <property type="component" value="Unassembled WGS sequence"/>
</dbReference>
<keyword evidence="1" id="KW-0812">Transmembrane</keyword>
<evidence type="ECO:0000313" key="2">
    <source>
        <dbReference type="EMBL" id="MFC6707818.1"/>
    </source>
</evidence>
<proteinExistence type="predicted"/>
<keyword evidence="1" id="KW-1133">Transmembrane helix</keyword>
<comment type="caution">
    <text evidence="2">The sequence shown here is derived from an EMBL/GenBank/DDBJ whole genome shotgun (WGS) entry which is preliminary data.</text>
</comment>
<dbReference type="RefSeq" id="WP_382404479.1">
    <property type="nucleotide sequence ID" value="NZ_JBHSWH010000001.1"/>
</dbReference>
<keyword evidence="1" id="KW-0472">Membrane</keyword>
<name>A0ABW2ALJ3_9MICO</name>
<gene>
    <name evidence="2" type="ORF">ACFQDH_21925</name>
</gene>
<organism evidence="2 3">
    <name type="scientific">Flexivirga alba</name>
    <dbReference type="NCBI Taxonomy" id="702742"/>
    <lineage>
        <taxon>Bacteria</taxon>
        <taxon>Bacillati</taxon>
        <taxon>Actinomycetota</taxon>
        <taxon>Actinomycetes</taxon>
        <taxon>Micrococcales</taxon>
        <taxon>Dermacoccaceae</taxon>
        <taxon>Flexivirga</taxon>
    </lineage>
</organism>